<gene>
    <name evidence="2" type="ORF">J2800_000408</name>
</gene>
<comment type="caution">
    <text evidence="2">The sequence shown here is derived from an EMBL/GenBank/DDBJ whole genome shotgun (WGS) entry which is preliminary data.</text>
</comment>
<dbReference type="SMART" id="SM01034">
    <property type="entry name" value="BLUF"/>
    <property type="match status" value="1"/>
</dbReference>
<reference evidence="2 3" key="1">
    <citation type="submission" date="2023-07" db="EMBL/GenBank/DDBJ databases">
        <title>Sorghum-associated microbial communities from plants grown in Nebraska, USA.</title>
        <authorList>
            <person name="Schachtman D."/>
        </authorList>
    </citation>
    <scope>NUCLEOTIDE SEQUENCE [LARGE SCALE GENOMIC DNA]</scope>
    <source>
        <strain evidence="2 3">DS2154</strain>
    </source>
</reference>
<evidence type="ECO:0000259" key="1">
    <source>
        <dbReference type="PROSITE" id="PS50925"/>
    </source>
</evidence>
<protein>
    <recommendedName>
        <fullName evidence="1">BLUF domain-containing protein</fullName>
    </recommendedName>
</protein>
<dbReference type="EMBL" id="JAVDRL010000001">
    <property type="protein sequence ID" value="MDR6529693.1"/>
    <property type="molecule type" value="Genomic_DNA"/>
</dbReference>
<keyword evidence="3" id="KW-1185">Reference proteome</keyword>
<evidence type="ECO:0000313" key="3">
    <source>
        <dbReference type="Proteomes" id="UP001262754"/>
    </source>
</evidence>
<evidence type="ECO:0000313" key="2">
    <source>
        <dbReference type="EMBL" id="MDR6529693.1"/>
    </source>
</evidence>
<name>A0ABU1MUC4_9CAUL</name>
<dbReference type="RefSeq" id="WP_156402122.1">
    <property type="nucleotide sequence ID" value="NZ_JAVDRL010000001.1"/>
</dbReference>
<dbReference type="Gene3D" id="3.30.70.100">
    <property type="match status" value="1"/>
</dbReference>
<dbReference type="InterPro" id="IPR036046">
    <property type="entry name" value="Acylphosphatase-like_dom_sf"/>
</dbReference>
<dbReference type="Proteomes" id="UP001262754">
    <property type="component" value="Unassembled WGS sequence"/>
</dbReference>
<accession>A0ABU1MUC4</accession>
<dbReference type="PROSITE" id="PS50925">
    <property type="entry name" value="BLUF"/>
    <property type="match status" value="1"/>
</dbReference>
<feature type="domain" description="BLUF" evidence="1">
    <location>
        <begin position="11"/>
        <end position="105"/>
    </location>
</feature>
<organism evidence="2 3">
    <name type="scientific">Caulobacter rhizosphaerae</name>
    <dbReference type="NCBI Taxonomy" id="2010972"/>
    <lineage>
        <taxon>Bacteria</taxon>
        <taxon>Pseudomonadati</taxon>
        <taxon>Pseudomonadota</taxon>
        <taxon>Alphaproteobacteria</taxon>
        <taxon>Caulobacterales</taxon>
        <taxon>Caulobacteraceae</taxon>
        <taxon>Caulobacter</taxon>
    </lineage>
</organism>
<dbReference type="Pfam" id="PF04940">
    <property type="entry name" value="BLUF"/>
    <property type="match status" value="1"/>
</dbReference>
<sequence>MLEFDDAPKGLVRLIYASRAQELGRGGLPEMVRTILLKSIQNNRMAAVTGFLVAGEGRFLQLLEGPAGEVEQTFERIRRDDRHGDVQVISRGAVERRMFRDWNMAQHQIVAADRSVLTKVGLTAFTPDGLDEARAVTLLTTFGAQHLR</sequence>
<proteinExistence type="predicted"/>
<dbReference type="InterPro" id="IPR007024">
    <property type="entry name" value="BLUF_domain"/>
</dbReference>
<dbReference type="SUPFAM" id="SSF54975">
    <property type="entry name" value="Acylphosphatase/BLUF domain-like"/>
    <property type="match status" value="1"/>
</dbReference>